<proteinExistence type="predicted"/>
<evidence type="ECO:0000313" key="6">
    <source>
        <dbReference type="Proteomes" id="UP000680634"/>
    </source>
</evidence>
<organism evidence="5 6">
    <name type="scientific">Nissabacter archeti</name>
    <dbReference type="NCBI Taxonomy" id="1917880"/>
    <lineage>
        <taxon>Bacteria</taxon>
        <taxon>Pseudomonadati</taxon>
        <taxon>Pseudomonadota</taxon>
        <taxon>Gammaproteobacteria</taxon>
        <taxon>Enterobacterales</taxon>
        <taxon>Yersiniaceae</taxon>
        <taxon>Nissabacter</taxon>
    </lineage>
</organism>
<dbReference type="Pfam" id="PF12571">
    <property type="entry name" value="Phage_tail_fib"/>
    <property type="match status" value="1"/>
</dbReference>
<reference evidence="6" key="1">
    <citation type="submission" date="2023-07" db="EMBL/GenBank/DDBJ databases">
        <title>Genome-inferred correspondence between phylogeny and metabolic traits in the wild Drosophila gut microbiome.</title>
        <authorList>
            <person name="Bueno E."/>
            <person name="Blow F."/>
            <person name="Douglas A.E."/>
        </authorList>
    </citation>
    <scope>NUCLEOTIDE SEQUENCE [LARGE SCALE GENOMIC DNA]</scope>
    <source>
        <strain evidence="6">JGM97</strain>
    </source>
</reference>
<dbReference type="SUPFAM" id="SSF88874">
    <property type="entry name" value="Receptor-binding domain of short tail fibre protein gp12"/>
    <property type="match status" value="1"/>
</dbReference>
<feature type="region of interest" description="Disordered" evidence="1">
    <location>
        <begin position="289"/>
        <end position="309"/>
    </location>
</feature>
<dbReference type="Gene3D" id="3.90.1340.10">
    <property type="entry name" value="Phage tail collar domain"/>
    <property type="match status" value="1"/>
</dbReference>
<evidence type="ECO:0000256" key="2">
    <source>
        <dbReference type="SAM" id="SignalP"/>
    </source>
</evidence>
<feature type="domain" description="Phage tail collar" evidence="3">
    <location>
        <begin position="215"/>
        <end position="262"/>
    </location>
</feature>
<evidence type="ECO:0000256" key="1">
    <source>
        <dbReference type="SAM" id="MobiDB-lite"/>
    </source>
</evidence>
<feature type="signal peptide" evidence="2">
    <location>
        <begin position="1"/>
        <end position="20"/>
    </location>
</feature>
<dbReference type="EMBL" id="JAERKB010000005">
    <property type="protein sequence ID" value="MBS0969005.1"/>
    <property type="molecule type" value="Genomic_DNA"/>
</dbReference>
<accession>A0ABS5JGA4</accession>
<evidence type="ECO:0000313" key="5">
    <source>
        <dbReference type="EMBL" id="MBS0969005.1"/>
    </source>
</evidence>
<keyword evidence="6" id="KW-1185">Reference proteome</keyword>
<dbReference type="PANTHER" id="PTHR35191">
    <property type="entry name" value="PROPHAGE SIDE TAIL FIBER PROTEIN HOMOLOG STFQ-RELATED"/>
    <property type="match status" value="1"/>
</dbReference>
<sequence length="351" mass="37378">MTAKYYALLTNLGAAKLANATALGTQLSLTQMAVGDGGGTLPTPDPAQTALKGEKRRAALNSLSVDAANPNQIIAEQIIPEDEGGFWIREIGLYDDSGVLIAVANCPETYKPLLQEGSGRTQTVRMILVVNSTDAVTLKIDPSVVLATREYVDNRIIEVKAYVDDQLNKHIAAENPHTQYLRINQSLAEIKALGPQAVDAVLANLGLTEHLIPVGVPLPWPGAVPPAGWLSCDGAAFDKAHFPQLAQAYPSGKLPDLRGEFIRGWDNGRGVDHGRAVLSWQADEFLSHNHLAPTSDGSKPGTPGSTAEVPGQLSGDLYLSYDYGYAAPTSSTGGSETRPRNISFNYIVRAA</sequence>
<dbReference type="RefSeq" id="WP_212589071.1">
    <property type="nucleotide sequence ID" value="NZ_JAERKB010000005.1"/>
</dbReference>
<comment type="caution">
    <text evidence="5">The sequence shown here is derived from an EMBL/GenBank/DDBJ whole genome shotgun (WGS) entry which is preliminary data.</text>
</comment>
<dbReference type="InterPro" id="IPR022225">
    <property type="entry name" value="Phage_tail_fibre_N"/>
</dbReference>
<protein>
    <submittedName>
        <fullName evidence="5">Phage tail protein</fullName>
    </submittedName>
</protein>
<dbReference type="InterPro" id="IPR037053">
    <property type="entry name" value="Phage_tail_collar_dom_sf"/>
</dbReference>
<dbReference type="Proteomes" id="UP000680634">
    <property type="component" value="Unassembled WGS sequence"/>
</dbReference>
<dbReference type="InterPro" id="IPR011083">
    <property type="entry name" value="Phage_tail_collar_dom"/>
</dbReference>
<evidence type="ECO:0000259" key="3">
    <source>
        <dbReference type="Pfam" id="PF07484"/>
    </source>
</evidence>
<dbReference type="PANTHER" id="PTHR35191:SF1">
    <property type="entry name" value="PROPHAGE SIDE TAIL FIBER PROTEIN HOMOLOG STFQ-RELATED"/>
    <property type="match status" value="1"/>
</dbReference>
<feature type="chain" id="PRO_5046194135" evidence="2">
    <location>
        <begin position="21"/>
        <end position="351"/>
    </location>
</feature>
<dbReference type="Pfam" id="PF07484">
    <property type="entry name" value="Collar"/>
    <property type="match status" value="1"/>
</dbReference>
<keyword evidence="2" id="KW-0732">Signal</keyword>
<feature type="domain" description="Phage tail fibre protein N-terminal" evidence="4">
    <location>
        <begin position="1"/>
        <end position="149"/>
    </location>
</feature>
<evidence type="ECO:0000259" key="4">
    <source>
        <dbReference type="Pfam" id="PF12571"/>
    </source>
</evidence>
<dbReference type="InterPro" id="IPR051934">
    <property type="entry name" value="Phage_Tail_Fiber_Structural"/>
</dbReference>
<name>A0ABS5JGA4_9GAMM</name>
<gene>
    <name evidence="5" type="ORF">JK232_08860</name>
</gene>